<evidence type="ECO:0000256" key="5">
    <source>
        <dbReference type="HAMAP-Rule" id="MF_00527"/>
    </source>
</evidence>
<keyword evidence="4 5" id="KW-0234">DNA repair</keyword>
<dbReference type="EC" id="3.2.2.-" evidence="5"/>
<accession>A9KCL3</accession>
<dbReference type="RefSeq" id="WP_011996933.1">
    <property type="nucleotide sequence ID" value="NC_009727.1"/>
</dbReference>
<dbReference type="HAMAP" id="MF_00527">
    <property type="entry name" value="3MGH"/>
    <property type="match status" value="1"/>
</dbReference>
<dbReference type="GO" id="GO:0006284">
    <property type="term" value="P:base-excision repair"/>
    <property type="evidence" value="ECO:0007669"/>
    <property type="project" value="InterPro"/>
</dbReference>
<dbReference type="GO" id="GO:0003905">
    <property type="term" value="F:alkylbase DNA N-glycosylase activity"/>
    <property type="evidence" value="ECO:0007669"/>
    <property type="project" value="InterPro"/>
</dbReference>
<dbReference type="EMBL" id="CP000733">
    <property type="protein sequence ID" value="ABS77515.2"/>
    <property type="molecule type" value="Genomic_DNA"/>
</dbReference>
<reference evidence="6 7" key="1">
    <citation type="journal article" date="2009" name="Infect. Immun.">
        <title>Comparative genomics reveal extensive transposon-mediated genomic plasticity and diversity among potential effector proteins within the genus Coxiella.</title>
        <authorList>
            <person name="Beare P.A."/>
            <person name="Unsworth N."/>
            <person name="Andoh M."/>
            <person name="Voth D.E."/>
            <person name="Omsland A."/>
            <person name="Gilk S.D."/>
            <person name="Williams K.P."/>
            <person name="Sobral B.W."/>
            <person name="Kupko J.J.III."/>
            <person name="Porcella S.F."/>
            <person name="Samuel J.E."/>
            <person name="Heinzen R.A."/>
        </authorList>
    </citation>
    <scope>NUCLEOTIDE SEQUENCE [LARGE SCALE GENOMIC DNA]</scope>
    <source>
        <strain evidence="6 7">Dugway 5J108-111</strain>
    </source>
</reference>
<evidence type="ECO:0000313" key="7">
    <source>
        <dbReference type="Proteomes" id="UP000008555"/>
    </source>
</evidence>
<dbReference type="Gene3D" id="3.10.300.10">
    <property type="entry name" value="Methylpurine-DNA glycosylase (MPG)"/>
    <property type="match status" value="1"/>
</dbReference>
<dbReference type="GO" id="GO:0003677">
    <property type="term" value="F:DNA binding"/>
    <property type="evidence" value="ECO:0007669"/>
    <property type="project" value="InterPro"/>
</dbReference>
<dbReference type="InterPro" id="IPR003180">
    <property type="entry name" value="MPG"/>
</dbReference>
<evidence type="ECO:0000256" key="4">
    <source>
        <dbReference type="ARBA" id="ARBA00023204"/>
    </source>
</evidence>
<sequence>MMLNNEFFDRDAFEVAQNLLGKVIHVRYGKQWLCAQIIETEAYYKHEKASHASLGFTEKRKGLFMPAGTIYMYYARGGDSLNISCQGEGNAVLIKSAIPYREAKNLEAMIATMQQLNPPKNKAACRKSEKLCSGQTLLCKSLNLRVKEWDQKQFSKQHFFISDNRYRPSKIVKTRRLGIPKGRDEHLFYRLVDHHYAAYCTNNPFNKRSWQEGKDYFIMPSKTDEL</sequence>
<comment type="similarity">
    <text evidence="1 5">Belongs to the DNA glycosylase MPG family.</text>
</comment>
<dbReference type="Proteomes" id="UP000008555">
    <property type="component" value="Chromosome"/>
</dbReference>
<keyword evidence="6" id="KW-0326">Glycosidase</keyword>
<dbReference type="PANTHER" id="PTHR10429:SF0">
    <property type="entry name" value="DNA-3-METHYLADENINE GLYCOSYLASE"/>
    <property type="match status" value="1"/>
</dbReference>
<protein>
    <recommendedName>
        <fullName evidence="5">Putative 3-methyladenine DNA glycosylase</fullName>
        <ecNumber evidence="5">3.2.2.-</ecNumber>
    </recommendedName>
</protein>
<evidence type="ECO:0000256" key="2">
    <source>
        <dbReference type="ARBA" id="ARBA00022763"/>
    </source>
</evidence>
<dbReference type="KEGG" id="cbd:CBUD_1144"/>
<keyword evidence="3 5" id="KW-0378">Hydrolase</keyword>
<evidence type="ECO:0000313" key="6">
    <source>
        <dbReference type="EMBL" id="ABS77515.2"/>
    </source>
</evidence>
<dbReference type="NCBIfam" id="NF002005">
    <property type="entry name" value="PRK00802.1-5"/>
    <property type="match status" value="1"/>
</dbReference>
<dbReference type="SUPFAM" id="SSF50486">
    <property type="entry name" value="FMT C-terminal domain-like"/>
    <property type="match status" value="1"/>
</dbReference>
<proteinExistence type="inferred from homology"/>
<name>A9KCL3_COXBN</name>
<evidence type="ECO:0000256" key="3">
    <source>
        <dbReference type="ARBA" id="ARBA00022801"/>
    </source>
</evidence>
<gene>
    <name evidence="6" type="primary">mpg</name>
    <name evidence="6" type="ordered locus">CBUD_1144</name>
</gene>
<evidence type="ECO:0000256" key="1">
    <source>
        <dbReference type="ARBA" id="ARBA00009232"/>
    </source>
</evidence>
<dbReference type="PANTHER" id="PTHR10429">
    <property type="entry name" value="DNA-3-METHYLADENINE GLYCOSYLASE"/>
    <property type="match status" value="1"/>
</dbReference>
<dbReference type="InterPro" id="IPR036995">
    <property type="entry name" value="MPG_sf"/>
</dbReference>
<keyword evidence="2 5" id="KW-0227">DNA damage</keyword>
<dbReference type="Pfam" id="PF02245">
    <property type="entry name" value="Pur_DNA_glyco"/>
    <property type="match status" value="1"/>
</dbReference>
<dbReference type="HOGENOM" id="CLU_104187_0_0_6"/>
<dbReference type="InterPro" id="IPR011034">
    <property type="entry name" value="Formyl_transferase-like_C_sf"/>
</dbReference>
<organism evidence="6 7">
    <name type="scientific">Coxiella burnetii (strain Dugway 5J108-111)</name>
    <dbReference type="NCBI Taxonomy" id="434922"/>
    <lineage>
        <taxon>Bacteria</taxon>
        <taxon>Pseudomonadati</taxon>
        <taxon>Pseudomonadota</taxon>
        <taxon>Gammaproteobacteria</taxon>
        <taxon>Legionellales</taxon>
        <taxon>Coxiellaceae</taxon>
        <taxon>Coxiella</taxon>
    </lineage>
</organism>
<dbReference type="AlphaFoldDB" id="A9KCL3"/>